<name>A0ACB8ZEE0_9ASTR</name>
<accession>A0ACB8ZEE0</accession>
<dbReference type="EMBL" id="CM042043">
    <property type="protein sequence ID" value="KAI3695681.1"/>
    <property type="molecule type" value="Genomic_DNA"/>
</dbReference>
<proteinExistence type="predicted"/>
<sequence>MSWRILVLESVELSRVIDSVHHMRWYLPVMSIRHSKTGDRGSSTRETIICSLVNTHTNAHETSDCAREVPAMALERLQSQVIPANEYVAYTGQKTKKKTEETKNTRNTQTMTHK</sequence>
<dbReference type="Proteomes" id="UP001056120">
    <property type="component" value="Linkage Group LG26"/>
</dbReference>
<reference evidence="1 2" key="2">
    <citation type="journal article" date="2022" name="Mol. Ecol. Resour.">
        <title>The genomes of chicory, endive, great burdock and yacon provide insights into Asteraceae paleo-polyploidization history and plant inulin production.</title>
        <authorList>
            <person name="Fan W."/>
            <person name="Wang S."/>
            <person name="Wang H."/>
            <person name="Wang A."/>
            <person name="Jiang F."/>
            <person name="Liu H."/>
            <person name="Zhao H."/>
            <person name="Xu D."/>
            <person name="Zhang Y."/>
        </authorList>
    </citation>
    <scope>NUCLEOTIDE SEQUENCE [LARGE SCALE GENOMIC DNA]</scope>
    <source>
        <strain evidence="2">cv. Yunnan</strain>
        <tissue evidence="1">Leaves</tissue>
    </source>
</reference>
<organism evidence="1 2">
    <name type="scientific">Smallanthus sonchifolius</name>
    <dbReference type="NCBI Taxonomy" id="185202"/>
    <lineage>
        <taxon>Eukaryota</taxon>
        <taxon>Viridiplantae</taxon>
        <taxon>Streptophyta</taxon>
        <taxon>Embryophyta</taxon>
        <taxon>Tracheophyta</taxon>
        <taxon>Spermatophyta</taxon>
        <taxon>Magnoliopsida</taxon>
        <taxon>eudicotyledons</taxon>
        <taxon>Gunneridae</taxon>
        <taxon>Pentapetalae</taxon>
        <taxon>asterids</taxon>
        <taxon>campanulids</taxon>
        <taxon>Asterales</taxon>
        <taxon>Asteraceae</taxon>
        <taxon>Asteroideae</taxon>
        <taxon>Heliantheae alliance</taxon>
        <taxon>Millerieae</taxon>
        <taxon>Smallanthus</taxon>
    </lineage>
</organism>
<evidence type="ECO:0000313" key="2">
    <source>
        <dbReference type="Proteomes" id="UP001056120"/>
    </source>
</evidence>
<gene>
    <name evidence="1" type="ORF">L1987_78680</name>
</gene>
<keyword evidence="2" id="KW-1185">Reference proteome</keyword>
<evidence type="ECO:0000313" key="1">
    <source>
        <dbReference type="EMBL" id="KAI3695681.1"/>
    </source>
</evidence>
<protein>
    <submittedName>
        <fullName evidence="1">Uncharacterized protein</fullName>
    </submittedName>
</protein>
<reference evidence="2" key="1">
    <citation type="journal article" date="2022" name="Mol. Ecol. Resour.">
        <title>The genomes of chicory, endive, great burdock and yacon provide insights into Asteraceae palaeo-polyploidization history and plant inulin production.</title>
        <authorList>
            <person name="Fan W."/>
            <person name="Wang S."/>
            <person name="Wang H."/>
            <person name="Wang A."/>
            <person name="Jiang F."/>
            <person name="Liu H."/>
            <person name="Zhao H."/>
            <person name="Xu D."/>
            <person name="Zhang Y."/>
        </authorList>
    </citation>
    <scope>NUCLEOTIDE SEQUENCE [LARGE SCALE GENOMIC DNA]</scope>
    <source>
        <strain evidence="2">cv. Yunnan</strain>
    </source>
</reference>
<comment type="caution">
    <text evidence="1">The sequence shown here is derived from an EMBL/GenBank/DDBJ whole genome shotgun (WGS) entry which is preliminary data.</text>
</comment>